<dbReference type="RefSeq" id="WP_317635654.1">
    <property type="nucleotide sequence ID" value="NZ_AP026802.1"/>
</dbReference>
<dbReference type="EMBL" id="AP026802">
    <property type="protein sequence ID" value="BDR57705.1"/>
    <property type="molecule type" value="Genomic_DNA"/>
</dbReference>
<dbReference type="AlphaFoldDB" id="A0AAU9DD30"/>
<dbReference type="KEGG" id="xap:XA3_01460"/>
<evidence type="ECO:0000313" key="1">
    <source>
        <dbReference type="EMBL" id="BDR57705.1"/>
    </source>
</evidence>
<keyword evidence="2" id="KW-1185">Reference proteome</keyword>
<evidence type="ECO:0000313" key="2">
    <source>
        <dbReference type="Proteomes" id="UP001321861"/>
    </source>
</evidence>
<reference evidence="1 2" key="1">
    <citation type="journal article" date="2023" name="Microbiol. Spectr.">
        <title>Symbiosis of Carpenter Bees with Uncharacterized Lactic Acid Bacteria Showing NAD Auxotrophy.</title>
        <authorList>
            <person name="Kawasaki S."/>
            <person name="Ozawa K."/>
            <person name="Mori T."/>
            <person name="Yamamoto A."/>
            <person name="Ito M."/>
            <person name="Ohkuma M."/>
            <person name="Sakamoto M."/>
            <person name="Matsutani M."/>
        </authorList>
    </citation>
    <scope>NUCLEOTIDE SEQUENCE [LARGE SCALE GENOMIC DNA]</scope>
    <source>
        <strain evidence="1 2">XA3</strain>
    </source>
</reference>
<gene>
    <name evidence="1" type="ORF">XA3_01460</name>
</gene>
<dbReference type="Proteomes" id="UP001321861">
    <property type="component" value="Chromosome"/>
</dbReference>
<protein>
    <submittedName>
        <fullName evidence="1">Uncharacterized protein</fullName>
    </submittedName>
</protein>
<sequence length="84" mass="9664">MIKSVNLRKTKKTLFDGLEPEYLNYRHEYSCPFCSSKIESKVIESKSFYQLDEDVKCKIISLISGLDAGNNSYKEPGLVYNFAK</sequence>
<accession>A0AAU9DD30</accession>
<name>A0AAU9DD30_9LACO</name>
<organism evidence="1 2">
    <name type="scientific">Xylocopilactobacillus apicola</name>
    <dbReference type="NCBI Taxonomy" id="2932184"/>
    <lineage>
        <taxon>Bacteria</taxon>
        <taxon>Bacillati</taxon>
        <taxon>Bacillota</taxon>
        <taxon>Bacilli</taxon>
        <taxon>Lactobacillales</taxon>
        <taxon>Lactobacillaceae</taxon>
        <taxon>Xylocopilactobacillus</taxon>
    </lineage>
</organism>
<proteinExistence type="predicted"/>